<protein>
    <recommendedName>
        <fullName evidence="1">EF-hand domain-containing protein</fullName>
    </recommendedName>
</protein>
<dbReference type="GO" id="GO:0032040">
    <property type="term" value="C:small-subunit processome"/>
    <property type="evidence" value="ECO:0007669"/>
    <property type="project" value="InterPro"/>
</dbReference>
<proteinExistence type="predicted"/>
<reference evidence="3" key="1">
    <citation type="journal article" date="2015" name="PLoS Genet.">
        <title>Genome Sequence and Transcriptome Analyses of Chrysochromulina tobin: Metabolic Tools for Enhanced Algal Fitness in the Prominent Order Prymnesiales (Haptophyceae).</title>
        <authorList>
            <person name="Hovde B.T."/>
            <person name="Deodato C.R."/>
            <person name="Hunsperger H.M."/>
            <person name="Ryken S.A."/>
            <person name="Yost W."/>
            <person name="Jha R.K."/>
            <person name="Patterson J."/>
            <person name="Monnat R.J. Jr."/>
            <person name="Barlow S.B."/>
            <person name="Starkenburg S.R."/>
            <person name="Cattolico R.A."/>
        </authorList>
    </citation>
    <scope>NUCLEOTIDE SEQUENCE</scope>
    <source>
        <strain evidence="3">CCMP291</strain>
    </source>
</reference>
<keyword evidence="3" id="KW-1185">Reference proteome</keyword>
<sequence length="456" mass="50218">MSSSIEFALRGGLNPKTGLFIKATTMKLKWQESAEAMAKKGSAPASAAAQPAPAAHPIKSMTSKLKALAKEQKQLFADLHLSRLQKLVRATDTANNMAKQFTKGKNARDINTAIELATTAAEAEKALKSYLLLLSPAEIPHVQAVFDSMDLNHDSVYSVFEIHTGLTRLGIQVDVNQMAGVFAIAAEKGNFDVDDIDDKGDFRMDAKGFFDIYWAALELELRSLNELADLRAALNFFLRTLRNKDNFFASAINEDERASKASDWLSTGAHKVPYDNDHAQEQVKHGTKLAPLQKLILEADVANKKAAAALSEAVRKPKVVAGAAAAAAQADEAVMSHLLSLSKSALELELRGLIRADGLNERLAELRIFLGFCGRALSTHHEYDKMQALLGIFLRLHKEAFKQAPELLIDLQELRETQRKHTLVHKSLMRMKSAAIASAFDKWRENHLEDKAVQSL</sequence>
<gene>
    <name evidence="2" type="ORF">Ctob_002489</name>
</gene>
<dbReference type="EMBL" id="JWZX01002829">
    <property type="protein sequence ID" value="KOO26601.1"/>
    <property type="molecule type" value="Genomic_DNA"/>
</dbReference>
<dbReference type="GO" id="GO:0006364">
    <property type="term" value="P:rRNA processing"/>
    <property type="evidence" value="ECO:0007669"/>
    <property type="project" value="InterPro"/>
</dbReference>
<dbReference type="Proteomes" id="UP000037460">
    <property type="component" value="Unassembled WGS sequence"/>
</dbReference>
<dbReference type="GO" id="GO:0034388">
    <property type="term" value="C:Pwp2p-containing subcomplex of 90S preribosome"/>
    <property type="evidence" value="ECO:0007669"/>
    <property type="project" value="TreeGrafter"/>
</dbReference>
<name>A0A0M0JJ34_9EUKA</name>
<evidence type="ECO:0000313" key="3">
    <source>
        <dbReference type="Proteomes" id="UP000037460"/>
    </source>
</evidence>
<dbReference type="GO" id="GO:0005509">
    <property type="term" value="F:calcium ion binding"/>
    <property type="evidence" value="ECO:0007669"/>
    <property type="project" value="InterPro"/>
</dbReference>
<dbReference type="AlphaFoldDB" id="A0A0M0JJ34"/>
<feature type="domain" description="EF-hand" evidence="1">
    <location>
        <begin position="137"/>
        <end position="172"/>
    </location>
</feature>
<evidence type="ECO:0000259" key="1">
    <source>
        <dbReference type="PROSITE" id="PS50222"/>
    </source>
</evidence>
<dbReference type="InterPro" id="IPR007319">
    <property type="entry name" value="WDR36/Utp21_C"/>
</dbReference>
<organism evidence="2 3">
    <name type="scientific">Chrysochromulina tobinii</name>
    <dbReference type="NCBI Taxonomy" id="1460289"/>
    <lineage>
        <taxon>Eukaryota</taxon>
        <taxon>Haptista</taxon>
        <taxon>Haptophyta</taxon>
        <taxon>Prymnesiophyceae</taxon>
        <taxon>Prymnesiales</taxon>
        <taxon>Chrysochromulinaceae</taxon>
        <taxon>Chrysochromulina</taxon>
    </lineage>
</organism>
<dbReference type="PANTHER" id="PTHR22840">
    <property type="entry name" value="WD REPEAT-CONTAINING PROTEIN 36"/>
    <property type="match status" value="1"/>
</dbReference>
<evidence type="ECO:0000313" key="2">
    <source>
        <dbReference type="EMBL" id="KOO26601.1"/>
    </source>
</evidence>
<accession>A0A0M0JJ34</accession>
<dbReference type="InterPro" id="IPR002048">
    <property type="entry name" value="EF_hand_dom"/>
</dbReference>
<dbReference type="PROSITE" id="PS50222">
    <property type="entry name" value="EF_HAND_2"/>
    <property type="match status" value="1"/>
</dbReference>
<comment type="caution">
    <text evidence="2">The sequence shown here is derived from an EMBL/GenBank/DDBJ whole genome shotgun (WGS) entry which is preliminary data.</text>
</comment>
<dbReference type="Pfam" id="PF04192">
    <property type="entry name" value="Utp21"/>
    <property type="match status" value="1"/>
</dbReference>
<dbReference type="PANTHER" id="PTHR22840:SF12">
    <property type="entry name" value="WD REPEAT-CONTAINING PROTEIN 36"/>
    <property type="match status" value="1"/>
</dbReference>